<evidence type="ECO:0000256" key="1">
    <source>
        <dbReference type="ARBA" id="ARBA00001971"/>
    </source>
</evidence>
<dbReference type="HOGENOM" id="CLU_001570_5_8_1"/>
<dbReference type="Pfam" id="PF00067">
    <property type="entry name" value="p450"/>
    <property type="match status" value="1"/>
</dbReference>
<name>B7P0T0_IXOSC</name>
<dbReference type="InParanoid" id="B7P0T0"/>
<dbReference type="PANTHER" id="PTHR24302">
    <property type="entry name" value="CYTOCHROME P450 FAMILY 3"/>
    <property type="match status" value="1"/>
</dbReference>
<evidence type="ECO:0000313" key="10">
    <source>
        <dbReference type="Proteomes" id="UP000001555"/>
    </source>
</evidence>
<dbReference type="AlphaFoldDB" id="B7P0T0"/>
<comment type="similarity">
    <text evidence="2">Belongs to the cytochrome P450 family.</text>
</comment>
<dbReference type="GO" id="GO:0016705">
    <property type="term" value="F:oxidoreductase activity, acting on paired donors, with incorporation or reduction of molecular oxygen"/>
    <property type="evidence" value="ECO:0007669"/>
    <property type="project" value="InterPro"/>
</dbReference>
<dbReference type="EMBL" id="ABJB010960010">
    <property type="status" value="NOT_ANNOTATED_CDS"/>
    <property type="molecule type" value="Genomic_DNA"/>
</dbReference>
<dbReference type="EMBL" id="DS612847">
    <property type="protein sequence ID" value="EEC00156.1"/>
    <property type="molecule type" value="Genomic_DNA"/>
</dbReference>
<dbReference type="InterPro" id="IPR050705">
    <property type="entry name" value="Cytochrome_P450_3A"/>
</dbReference>
<evidence type="ECO:0000256" key="2">
    <source>
        <dbReference type="ARBA" id="ARBA00010617"/>
    </source>
</evidence>
<dbReference type="PANTHER" id="PTHR24302:SF15">
    <property type="entry name" value="FATTY-ACID PEROXYGENASE"/>
    <property type="match status" value="1"/>
</dbReference>
<dbReference type="InterPro" id="IPR036396">
    <property type="entry name" value="Cyt_P450_sf"/>
</dbReference>
<protein>
    <submittedName>
        <fullName evidence="8 9">Cytochrome P450, putative</fullName>
        <ecNumber evidence="8">1.14.13.67</ecNumber>
    </submittedName>
</protein>
<dbReference type="PaxDb" id="6945-B7P0T0"/>
<sequence>MWVLVCTALTAVTFTLFYLRRRQRFSLFKNTGIPGPAPSLFTGNISELIEKGAVRLFEEWVNKYGDIVGFYNGVTPMLIVKDLDLIMKIQIKDFGNFHGRGVTAKILREHQKSKLKLIYVDGDRWKEMRSLLTPAFTSSNMKKISSVMDTCTDEFMEVVDSLSDQDKAFEMWRVYRKLSMDVIVRSAFGVESTFRKIRALPV</sequence>
<dbReference type="EnsemblMetazoa" id="ISCW016204-RA">
    <property type="protein sequence ID" value="ISCW016204-PA"/>
    <property type="gene ID" value="ISCW016204"/>
</dbReference>
<keyword evidence="5 8" id="KW-0560">Oxidoreductase</keyword>
<dbReference type="SUPFAM" id="SSF48264">
    <property type="entry name" value="Cytochrome P450"/>
    <property type="match status" value="1"/>
</dbReference>
<evidence type="ECO:0000256" key="4">
    <source>
        <dbReference type="ARBA" id="ARBA00022723"/>
    </source>
</evidence>
<dbReference type="VEuPathDB" id="VectorBase:ISCI016204"/>
<dbReference type="Proteomes" id="UP000001555">
    <property type="component" value="Unassembled WGS sequence"/>
</dbReference>
<keyword evidence="4" id="KW-0479">Metal-binding</keyword>
<keyword evidence="6" id="KW-0408">Iron</keyword>
<dbReference type="PRINTS" id="PR00464">
    <property type="entry name" value="EP450II"/>
</dbReference>
<evidence type="ECO:0000313" key="9">
    <source>
        <dbReference type="EnsemblMetazoa" id="ISCW016204-PA"/>
    </source>
</evidence>
<dbReference type="VEuPathDB" id="VectorBase:ISCW016204"/>
<evidence type="ECO:0000313" key="8">
    <source>
        <dbReference type="EMBL" id="EEC00156.1"/>
    </source>
</evidence>
<dbReference type="VEuPathDB" id="VectorBase:ISCP_032438"/>
<reference evidence="8 10" key="1">
    <citation type="submission" date="2008-03" db="EMBL/GenBank/DDBJ databases">
        <title>Annotation of Ixodes scapularis.</title>
        <authorList>
            <consortium name="Ixodes scapularis Genome Project Consortium"/>
            <person name="Caler E."/>
            <person name="Hannick L.I."/>
            <person name="Bidwell S."/>
            <person name="Joardar V."/>
            <person name="Thiagarajan M."/>
            <person name="Amedeo P."/>
            <person name="Galinsky K.J."/>
            <person name="Schobel S."/>
            <person name="Inman J."/>
            <person name="Hostetler J."/>
            <person name="Miller J."/>
            <person name="Hammond M."/>
            <person name="Megy K."/>
            <person name="Lawson D."/>
            <person name="Kodira C."/>
            <person name="Sutton G."/>
            <person name="Meyer J."/>
            <person name="Hill C.A."/>
            <person name="Birren B."/>
            <person name="Nene V."/>
            <person name="Collins F."/>
            <person name="Alarcon-Chaidez F."/>
            <person name="Wikel S."/>
            <person name="Strausberg R."/>
        </authorList>
    </citation>
    <scope>NUCLEOTIDE SEQUENCE [LARGE SCALE GENOMIC DNA]</scope>
    <source>
        <strain evidence="10">Wikel</strain>
        <strain evidence="8">Wikel colony</strain>
    </source>
</reference>
<proteinExistence type="inferred from homology"/>
<evidence type="ECO:0000256" key="3">
    <source>
        <dbReference type="ARBA" id="ARBA00022617"/>
    </source>
</evidence>
<organism>
    <name type="scientific">Ixodes scapularis</name>
    <name type="common">Black-legged tick</name>
    <name type="synonym">Deer tick</name>
    <dbReference type="NCBI Taxonomy" id="6945"/>
    <lineage>
        <taxon>Eukaryota</taxon>
        <taxon>Metazoa</taxon>
        <taxon>Ecdysozoa</taxon>
        <taxon>Arthropoda</taxon>
        <taxon>Chelicerata</taxon>
        <taxon>Arachnida</taxon>
        <taxon>Acari</taxon>
        <taxon>Parasitiformes</taxon>
        <taxon>Ixodida</taxon>
        <taxon>Ixodoidea</taxon>
        <taxon>Ixodidae</taxon>
        <taxon>Ixodinae</taxon>
        <taxon>Ixodes</taxon>
    </lineage>
</organism>
<dbReference type="InterPro" id="IPR002402">
    <property type="entry name" value="Cyt_P450_E_grp-II"/>
</dbReference>
<keyword evidence="3" id="KW-0349">Heme</keyword>
<reference evidence="9" key="2">
    <citation type="submission" date="2020-05" db="UniProtKB">
        <authorList>
            <consortium name="EnsemblMetazoa"/>
        </authorList>
    </citation>
    <scope>IDENTIFICATION</scope>
    <source>
        <strain evidence="9">wikel</strain>
    </source>
</reference>
<dbReference type="GO" id="GO:0020037">
    <property type="term" value="F:heme binding"/>
    <property type="evidence" value="ECO:0007669"/>
    <property type="project" value="InterPro"/>
</dbReference>
<evidence type="ECO:0000256" key="7">
    <source>
        <dbReference type="ARBA" id="ARBA00023033"/>
    </source>
</evidence>
<evidence type="ECO:0000256" key="6">
    <source>
        <dbReference type="ARBA" id="ARBA00023004"/>
    </source>
</evidence>
<dbReference type="InterPro" id="IPR001128">
    <property type="entry name" value="Cyt_P450"/>
</dbReference>
<keyword evidence="7" id="KW-0503">Monooxygenase</keyword>
<comment type="cofactor">
    <cofactor evidence="1">
        <name>heme</name>
        <dbReference type="ChEBI" id="CHEBI:30413"/>
    </cofactor>
</comment>
<gene>
    <name evidence="8" type="ORF">IscW_ISCW016204</name>
</gene>
<accession>B7P0T0</accession>
<dbReference type="Gene3D" id="1.10.630.10">
    <property type="entry name" value="Cytochrome P450"/>
    <property type="match status" value="1"/>
</dbReference>
<evidence type="ECO:0000256" key="5">
    <source>
        <dbReference type="ARBA" id="ARBA00023002"/>
    </source>
</evidence>
<dbReference type="GO" id="GO:0004497">
    <property type="term" value="F:monooxygenase activity"/>
    <property type="evidence" value="ECO:0007669"/>
    <property type="project" value="UniProtKB-KW"/>
</dbReference>
<dbReference type="EC" id="1.14.13.67" evidence="8"/>
<keyword evidence="10" id="KW-1185">Reference proteome</keyword>
<dbReference type="GO" id="GO:0005506">
    <property type="term" value="F:iron ion binding"/>
    <property type="evidence" value="ECO:0007669"/>
    <property type="project" value="InterPro"/>
</dbReference>
<dbReference type="OrthoDB" id="2789670at2759"/>